<dbReference type="Proteomes" id="UP000735302">
    <property type="component" value="Unassembled WGS sequence"/>
</dbReference>
<accession>A0AAV4CV76</accession>
<evidence type="ECO:0000313" key="1">
    <source>
        <dbReference type="EMBL" id="GFO35803.1"/>
    </source>
</evidence>
<reference evidence="1 2" key="1">
    <citation type="journal article" date="2021" name="Elife">
        <title>Chloroplast acquisition without the gene transfer in kleptoplastic sea slugs, Plakobranchus ocellatus.</title>
        <authorList>
            <person name="Maeda T."/>
            <person name="Takahashi S."/>
            <person name="Yoshida T."/>
            <person name="Shimamura S."/>
            <person name="Takaki Y."/>
            <person name="Nagai Y."/>
            <person name="Toyoda A."/>
            <person name="Suzuki Y."/>
            <person name="Arimoto A."/>
            <person name="Ishii H."/>
            <person name="Satoh N."/>
            <person name="Nishiyama T."/>
            <person name="Hasebe M."/>
            <person name="Maruyama T."/>
            <person name="Minagawa J."/>
            <person name="Obokata J."/>
            <person name="Shigenobu S."/>
        </authorList>
    </citation>
    <scope>NUCLEOTIDE SEQUENCE [LARGE SCALE GENOMIC DNA]</scope>
</reference>
<gene>
    <name evidence="1" type="ORF">PoB_006230800</name>
</gene>
<name>A0AAV4CV76_9GAST</name>
<evidence type="ECO:0000313" key="2">
    <source>
        <dbReference type="Proteomes" id="UP000735302"/>
    </source>
</evidence>
<organism evidence="1 2">
    <name type="scientific">Plakobranchus ocellatus</name>
    <dbReference type="NCBI Taxonomy" id="259542"/>
    <lineage>
        <taxon>Eukaryota</taxon>
        <taxon>Metazoa</taxon>
        <taxon>Spiralia</taxon>
        <taxon>Lophotrochozoa</taxon>
        <taxon>Mollusca</taxon>
        <taxon>Gastropoda</taxon>
        <taxon>Heterobranchia</taxon>
        <taxon>Euthyneura</taxon>
        <taxon>Panpulmonata</taxon>
        <taxon>Sacoglossa</taxon>
        <taxon>Placobranchoidea</taxon>
        <taxon>Plakobranchidae</taxon>
        <taxon>Plakobranchus</taxon>
    </lineage>
</organism>
<sequence length="135" mass="15350">MTKHDNRGFSSHFEPIGIFRDFKRTCRDGFASVPRELLTNALCRAARDKKAGERRTYTPRCYLPWANYLERSVTDKTFLAQPAIYCVQRILGPSHGLDLIEKCQICSYSRVTNTTAVWPLCNPGSVDTTVGDCKR</sequence>
<dbReference type="AlphaFoldDB" id="A0AAV4CV76"/>
<comment type="caution">
    <text evidence="1">The sequence shown here is derived from an EMBL/GenBank/DDBJ whole genome shotgun (WGS) entry which is preliminary data.</text>
</comment>
<keyword evidence="2" id="KW-1185">Reference proteome</keyword>
<dbReference type="EMBL" id="BLXT01007004">
    <property type="protein sequence ID" value="GFO35803.1"/>
    <property type="molecule type" value="Genomic_DNA"/>
</dbReference>
<proteinExistence type="predicted"/>
<protein>
    <submittedName>
        <fullName evidence="1">Uncharacterized protein</fullName>
    </submittedName>
</protein>